<evidence type="ECO:0000313" key="2">
    <source>
        <dbReference type="Proteomes" id="UP000032266"/>
    </source>
</evidence>
<sequence>MDRSARERLFWSVLLQNLLRDIEYLHYRHRDPVVQHNMVCQNIGLTFRIWYVRRWVVLLLSWFGINLTMKTKMIPPPLLTMLFHNKDTIYLEGNRHSSGWSVSATLKNRQNQSILKENIGWQELFPSSS</sequence>
<evidence type="ECO:0000313" key="1">
    <source>
        <dbReference type="EMBL" id="AJQ95536.1"/>
    </source>
</evidence>
<dbReference type="Proteomes" id="UP000032266">
    <property type="component" value="Chromosome"/>
</dbReference>
<name>A0A0C5VMJ3_9GAMM</name>
<accession>A0A0C5VMJ3</accession>
<dbReference type="AlphaFoldDB" id="A0A0C5VMJ3"/>
<protein>
    <submittedName>
        <fullName evidence="1">Uncharacterized protein</fullName>
    </submittedName>
</protein>
<dbReference type="HOGENOM" id="CLU_1945737_0_0_6"/>
<dbReference type="STRING" id="1445510.YC6258_03500"/>
<dbReference type="EMBL" id="CP007142">
    <property type="protein sequence ID" value="AJQ95536.1"/>
    <property type="molecule type" value="Genomic_DNA"/>
</dbReference>
<reference evidence="1 2" key="1">
    <citation type="submission" date="2014-01" db="EMBL/GenBank/DDBJ databases">
        <title>Full genme sequencing of cellulolytic bacterium Gynuella sunshinyii YC6258T gen. nov., sp. nov.</title>
        <authorList>
            <person name="Khan H."/>
            <person name="Chung E.J."/>
            <person name="Chung Y.R."/>
        </authorList>
    </citation>
    <scope>NUCLEOTIDE SEQUENCE [LARGE SCALE GENOMIC DNA]</scope>
    <source>
        <strain evidence="1 2">YC6258</strain>
    </source>
</reference>
<gene>
    <name evidence="1" type="ORF">YC6258_03500</name>
</gene>
<organism evidence="1 2">
    <name type="scientific">Gynuella sunshinyii YC6258</name>
    <dbReference type="NCBI Taxonomy" id="1445510"/>
    <lineage>
        <taxon>Bacteria</taxon>
        <taxon>Pseudomonadati</taxon>
        <taxon>Pseudomonadota</taxon>
        <taxon>Gammaproteobacteria</taxon>
        <taxon>Oceanospirillales</taxon>
        <taxon>Saccharospirillaceae</taxon>
        <taxon>Gynuella</taxon>
    </lineage>
</organism>
<dbReference type="RefSeq" id="WP_044617804.1">
    <property type="nucleotide sequence ID" value="NZ_CP007142.1"/>
</dbReference>
<keyword evidence="2" id="KW-1185">Reference proteome</keyword>
<dbReference type="KEGG" id="gsn:YC6258_03500"/>
<proteinExistence type="predicted"/>